<dbReference type="Pfam" id="PF00858">
    <property type="entry name" value="ASC"/>
    <property type="match status" value="1"/>
</dbReference>
<dbReference type="PANTHER" id="PTHR11690:SF253">
    <property type="entry name" value="PICKPOCKET 18-RELATED"/>
    <property type="match status" value="1"/>
</dbReference>
<keyword evidence="4 12" id="KW-0894">Sodium channel</keyword>
<evidence type="ECO:0000256" key="10">
    <source>
        <dbReference type="ARBA" id="ARBA00023201"/>
    </source>
</evidence>
<reference evidence="14" key="1">
    <citation type="submission" date="2025-08" db="UniProtKB">
        <authorList>
            <consortium name="RefSeq"/>
        </authorList>
    </citation>
    <scope>IDENTIFICATION</scope>
    <source>
        <tissue evidence="14">Whole body</tissue>
    </source>
</reference>
<evidence type="ECO:0000313" key="14">
    <source>
        <dbReference type="RefSeq" id="XP_015190554.1"/>
    </source>
</evidence>
<dbReference type="Proteomes" id="UP000694924">
    <property type="component" value="Unplaced"/>
</dbReference>
<keyword evidence="7" id="KW-0915">Sodium</keyword>
<comment type="similarity">
    <text evidence="2 12">Belongs to the amiloride-sensitive sodium channel (TC 1.A.6) family.</text>
</comment>
<keyword evidence="11 12" id="KW-0407">Ion channel</keyword>
<dbReference type="InterPro" id="IPR001873">
    <property type="entry name" value="ENaC"/>
</dbReference>
<name>A0ABM1JDL6_POLDO</name>
<evidence type="ECO:0000256" key="2">
    <source>
        <dbReference type="ARBA" id="ARBA00007193"/>
    </source>
</evidence>
<keyword evidence="6" id="KW-1133">Transmembrane helix</keyword>
<evidence type="ECO:0000256" key="11">
    <source>
        <dbReference type="ARBA" id="ARBA00023303"/>
    </source>
</evidence>
<evidence type="ECO:0000256" key="6">
    <source>
        <dbReference type="ARBA" id="ARBA00022989"/>
    </source>
</evidence>
<proteinExistence type="inferred from homology"/>
<dbReference type="Gene3D" id="2.60.470.10">
    <property type="entry name" value="Acid-sensing ion channels like domains"/>
    <property type="match status" value="1"/>
</dbReference>
<keyword evidence="13" id="KW-1185">Reference proteome</keyword>
<evidence type="ECO:0000256" key="7">
    <source>
        <dbReference type="ARBA" id="ARBA00023053"/>
    </source>
</evidence>
<organism evidence="13 14">
    <name type="scientific">Polistes dominula</name>
    <name type="common">European paper wasp</name>
    <name type="synonym">Vespa dominula</name>
    <dbReference type="NCBI Taxonomy" id="743375"/>
    <lineage>
        <taxon>Eukaryota</taxon>
        <taxon>Metazoa</taxon>
        <taxon>Ecdysozoa</taxon>
        <taxon>Arthropoda</taxon>
        <taxon>Hexapoda</taxon>
        <taxon>Insecta</taxon>
        <taxon>Pterygota</taxon>
        <taxon>Neoptera</taxon>
        <taxon>Endopterygota</taxon>
        <taxon>Hymenoptera</taxon>
        <taxon>Apocrita</taxon>
        <taxon>Aculeata</taxon>
        <taxon>Vespoidea</taxon>
        <taxon>Vespidae</taxon>
        <taxon>Polistinae</taxon>
        <taxon>Polistini</taxon>
        <taxon>Polistes</taxon>
    </lineage>
</organism>
<evidence type="ECO:0000313" key="13">
    <source>
        <dbReference type="Proteomes" id="UP000694924"/>
    </source>
</evidence>
<keyword evidence="9" id="KW-0472">Membrane</keyword>
<evidence type="ECO:0000256" key="3">
    <source>
        <dbReference type="ARBA" id="ARBA00022448"/>
    </source>
</evidence>
<keyword evidence="5 12" id="KW-0812">Transmembrane</keyword>
<evidence type="ECO:0000256" key="5">
    <source>
        <dbReference type="ARBA" id="ARBA00022692"/>
    </source>
</evidence>
<protein>
    <submittedName>
        <fullName evidence="14">Sodium channel protein Nach-like</fullName>
    </submittedName>
</protein>
<dbReference type="PANTHER" id="PTHR11690">
    <property type="entry name" value="AMILORIDE-SENSITIVE SODIUM CHANNEL-RELATED"/>
    <property type="match status" value="1"/>
</dbReference>
<sequence>MSFLILNTTLEFQDSPTVTTVETNKYPMQEINYPAISICNINKISLISAIDLAEELVNLTVEKLTNLITTLGNLYHFDIDEDELEEIYLLHTILERGYNDYNVDRLMKRLLPKCRSILWQCSWNGKDQDCNEIFVLRITNNGYCCTFNSARRVGLHNKDSFIFTSQTIKRSKEAGSEYGLSVLLNPQLYDYAYKLLPIQGFKVC</sequence>
<evidence type="ECO:0000256" key="4">
    <source>
        <dbReference type="ARBA" id="ARBA00022461"/>
    </source>
</evidence>
<evidence type="ECO:0000256" key="12">
    <source>
        <dbReference type="RuleBase" id="RU000679"/>
    </source>
</evidence>
<dbReference type="GeneID" id="107074050"/>
<evidence type="ECO:0000256" key="9">
    <source>
        <dbReference type="ARBA" id="ARBA00023136"/>
    </source>
</evidence>
<comment type="subcellular location">
    <subcellularLocation>
        <location evidence="1">Membrane</location>
        <topology evidence="1">Multi-pass membrane protein</topology>
    </subcellularLocation>
</comment>
<evidence type="ECO:0000256" key="8">
    <source>
        <dbReference type="ARBA" id="ARBA00023065"/>
    </source>
</evidence>
<keyword evidence="8 12" id="KW-0406">Ion transport</keyword>
<accession>A0ABM1JDL6</accession>
<evidence type="ECO:0000256" key="1">
    <source>
        <dbReference type="ARBA" id="ARBA00004141"/>
    </source>
</evidence>
<dbReference type="RefSeq" id="XP_015190554.1">
    <property type="nucleotide sequence ID" value="XM_015335068.1"/>
</dbReference>
<keyword evidence="10 12" id="KW-0739">Sodium transport</keyword>
<keyword evidence="3 12" id="KW-0813">Transport</keyword>
<gene>
    <name evidence="14" type="primary">LOC107074050</name>
</gene>